<organism evidence="1">
    <name type="scientific">Cacopsylla melanoneura</name>
    <dbReference type="NCBI Taxonomy" id="428564"/>
    <lineage>
        <taxon>Eukaryota</taxon>
        <taxon>Metazoa</taxon>
        <taxon>Ecdysozoa</taxon>
        <taxon>Arthropoda</taxon>
        <taxon>Hexapoda</taxon>
        <taxon>Insecta</taxon>
        <taxon>Pterygota</taxon>
        <taxon>Neoptera</taxon>
        <taxon>Paraneoptera</taxon>
        <taxon>Hemiptera</taxon>
        <taxon>Sternorrhyncha</taxon>
        <taxon>Psylloidea</taxon>
        <taxon>Psyllidae</taxon>
        <taxon>Psyllinae</taxon>
        <taxon>Cacopsylla</taxon>
    </lineage>
</organism>
<proteinExistence type="predicted"/>
<dbReference type="EMBL" id="HBUF01071057">
    <property type="protein sequence ID" value="CAG6629543.1"/>
    <property type="molecule type" value="Transcribed_RNA"/>
</dbReference>
<accession>A0A8D8QCV5</accession>
<dbReference type="AlphaFoldDB" id="A0A8D8QCV5"/>
<evidence type="ECO:0000313" key="1">
    <source>
        <dbReference type="EMBL" id="CAG6629543.1"/>
    </source>
</evidence>
<name>A0A8D8QCV5_9HEMI</name>
<sequence>MLYLTPTPARLTQSSLFLYSHTHTSGPNILCLTPTATVSYIIFSPCLTYTSGPTLCLTPTPCPYYSRQQHTCSEFRFESCWLHQDKQYVVKLTHHQVQTKALALETWAHIHSSVVTLGIFILFRDFSTLSGIKRD</sequence>
<reference evidence="1" key="1">
    <citation type="submission" date="2021-05" db="EMBL/GenBank/DDBJ databases">
        <authorList>
            <person name="Alioto T."/>
            <person name="Alioto T."/>
            <person name="Gomez Garrido J."/>
        </authorList>
    </citation>
    <scope>NUCLEOTIDE SEQUENCE</scope>
</reference>
<protein>
    <submittedName>
        <fullName evidence="1">Uncharacterized protein</fullName>
    </submittedName>
</protein>